<gene>
    <name evidence="2" type="ORF">RSO01_67940</name>
</gene>
<protein>
    <recommendedName>
        <fullName evidence="4">DUF484 domain-containing protein</fullName>
    </recommendedName>
</protein>
<sequence length="243" mass="26596">MGSDGTVTAPDGSGRQVKVITADDVVAYLKAHPDFFEKHAELAEAMALVPRVQGPGVIDMQQAILKRLRSEIERLKTERTEIIANSKQNQIVQNRIQAAVISIIQASTFEKMIHVVTHELPELLDVDFITLAIEANADAPKRVPVRGVYVLAPGAIDAAIGPDKHARLRADIAGEEAFFGDIARFVKSDVLMRLRVSSGSPDGVMCFGSRDPQAFGPEQATELLFFLSKVLENTIRAWLDLPE</sequence>
<dbReference type="AlphaFoldDB" id="A0A512NL16"/>
<dbReference type="Gene3D" id="3.30.450.40">
    <property type="match status" value="1"/>
</dbReference>
<dbReference type="OrthoDB" id="7200179at2"/>
<accession>A0A512NL16</accession>
<comment type="caution">
    <text evidence="2">The sequence shown here is derived from an EMBL/GenBank/DDBJ whole genome shotgun (WGS) entry which is preliminary data.</text>
</comment>
<dbReference type="PANTHER" id="PTHR38765">
    <property type="entry name" value="DUF484 DOMAIN-CONTAINING PROTEIN"/>
    <property type="match status" value="1"/>
</dbReference>
<evidence type="ECO:0000313" key="3">
    <source>
        <dbReference type="Proteomes" id="UP000321058"/>
    </source>
</evidence>
<evidence type="ECO:0000256" key="1">
    <source>
        <dbReference type="SAM" id="Coils"/>
    </source>
</evidence>
<dbReference type="RefSeq" id="WP_147155004.1">
    <property type="nucleotide sequence ID" value="NZ_BKAJ01000135.1"/>
</dbReference>
<reference evidence="2 3" key="1">
    <citation type="submission" date="2019-07" db="EMBL/GenBank/DDBJ databases">
        <title>Whole genome shotgun sequence of Reyranella soli NBRC 108950.</title>
        <authorList>
            <person name="Hosoyama A."/>
            <person name="Uohara A."/>
            <person name="Ohji S."/>
            <person name="Ichikawa N."/>
        </authorList>
    </citation>
    <scope>NUCLEOTIDE SEQUENCE [LARGE SCALE GENOMIC DNA]</scope>
    <source>
        <strain evidence="2 3">NBRC 108950</strain>
    </source>
</reference>
<name>A0A512NL16_9HYPH</name>
<dbReference type="Pfam" id="PF04340">
    <property type="entry name" value="DUF484"/>
    <property type="match status" value="1"/>
</dbReference>
<evidence type="ECO:0000313" key="2">
    <source>
        <dbReference type="EMBL" id="GEP59628.1"/>
    </source>
</evidence>
<feature type="coiled-coil region" evidence="1">
    <location>
        <begin position="58"/>
        <end position="85"/>
    </location>
</feature>
<evidence type="ECO:0008006" key="4">
    <source>
        <dbReference type="Google" id="ProtNLM"/>
    </source>
</evidence>
<dbReference type="Proteomes" id="UP000321058">
    <property type="component" value="Unassembled WGS sequence"/>
</dbReference>
<proteinExistence type="predicted"/>
<dbReference type="InterPro" id="IPR029016">
    <property type="entry name" value="GAF-like_dom_sf"/>
</dbReference>
<dbReference type="PANTHER" id="PTHR38765:SF1">
    <property type="entry name" value="DUF484 DOMAIN-CONTAINING PROTEIN"/>
    <property type="match status" value="1"/>
</dbReference>
<organism evidence="2 3">
    <name type="scientific">Reyranella soli</name>
    <dbReference type="NCBI Taxonomy" id="1230389"/>
    <lineage>
        <taxon>Bacteria</taxon>
        <taxon>Pseudomonadati</taxon>
        <taxon>Pseudomonadota</taxon>
        <taxon>Alphaproteobacteria</taxon>
        <taxon>Hyphomicrobiales</taxon>
        <taxon>Reyranellaceae</taxon>
        <taxon>Reyranella</taxon>
    </lineage>
</organism>
<keyword evidence="1" id="KW-0175">Coiled coil</keyword>
<dbReference type="EMBL" id="BKAJ01000135">
    <property type="protein sequence ID" value="GEP59628.1"/>
    <property type="molecule type" value="Genomic_DNA"/>
</dbReference>
<keyword evidence="3" id="KW-1185">Reference proteome</keyword>
<dbReference type="InterPro" id="IPR007435">
    <property type="entry name" value="DUF484"/>
</dbReference>